<dbReference type="EMBL" id="CP054929">
    <property type="protein sequence ID" value="QKW51631.1"/>
    <property type="molecule type" value="Genomic_DNA"/>
</dbReference>
<evidence type="ECO:0000313" key="1">
    <source>
        <dbReference type="EMBL" id="QKW51631.1"/>
    </source>
</evidence>
<accession>A0A7H8NB27</accession>
<gene>
    <name evidence="1" type="ORF">HUT08_21275</name>
</gene>
<reference evidence="1 2" key="1">
    <citation type="submission" date="2020-06" db="EMBL/GenBank/DDBJ databases">
        <title>Genome mining for natural products.</title>
        <authorList>
            <person name="Zhang B."/>
            <person name="Shi J."/>
            <person name="Ge H."/>
        </authorList>
    </citation>
    <scope>NUCLEOTIDE SEQUENCE [LARGE SCALE GENOMIC DNA]</scope>
    <source>
        <strain evidence="1 2">NA00687</strain>
    </source>
</reference>
<sequence length="67" mass="6933">MPSRCVHEFAQLLVVKSATAAASEQLAELRLRVAAQGVTVQEAPDGTLAAVDDGAGNAVFEAPRPVM</sequence>
<dbReference type="Proteomes" id="UP000509303">
    <property type="component" value="Chromosome"/>
</dbReference>
<organism evidence="1 2">
    <name type="scientific">Streptomyces buecherae</name>
    <dbReference type="NCBI Taxonomy" id="2763006"/>
    <lineage>
        <taxon>Bacteria</taxon>
        <taxon>Bacillati</taxon>
        <taxon>Actinomycetota</taxon>
        <taxon>Actinomycetes</taxon>
        <taxon>Kitasatosporales</taxon>
        <taxon>Streptomycetaceae</taxon>
        <taxon>Streptomyces</taxon>
    </lineage>
</organism>
<evidence type="ECO:0000313" key="2">
    <source>
        <dbReference type="Proteomes" id="UP000509303"/>
    </source>
</evidence>
<protein>
    <submittedName>
        <fullName evidence="1">Uncharacterized protein</fullName>
    </submittedName>
</protein>
<proteinExistence type="predicted"/>
<keyword evidence="2" id="KW-1185">Reference proteome</keyword>
<name>A0A7H8NB27_9ACTN</name>
<dbReference type="AlphaFoldDB" id="A0A7H8NB27"/>